<dbReference type="RefSeq" id="WP_369742154.1">
    <property type="nucleotide sequence ID" value="NZ_JBGEDP010000003.1"/>
</dbReference>
<gene>
    <name evidence="2" type="ORF">AB8998_31280</name>
</gene>
<reference evidence="2 3" key="1">
    <citation type="submission" date="2024-08" db="EMBL/GenBank/DDBJ databases">
        <title>Mycobacterium servetensis sp. nov., a novel rapid-growing mycobacterial species recovered from a human patient in Zaragoza, Spain.</title>
        <authorList>
            <person name="Tristancho-Baro A.I."/>
            <person name="Buenestado-Serrano S."/>
            <person name="Garcia De Viedma D."/>
            <person name="Milagro-Beamonte A."/>
            <person name="Burillo N."/>
            <person name="Sanz S."/>
            <person name="Lopez-Calleja A.I."/>
            <person name="Penas-Utrilla D."/>
            <person name="Guardingo M."/>
            <person name="Garcia M.J."/>
            <person name="Vinuelas-Bayon J."/>
        </authorList>
    </citation>
    <scope>NUCLEOTIDE SEQUENCE [LARGE SCALE GENOMIC DNA]</scope>
    <source>
        <strain evidence="3">HUMS_12744610</strain>
    </source>
</reference>
<dbReference type="EMBL" id="JBGEDP010000003">
    <property type="protein sequence ID" value="MEY8019130.1"/>
    <property type="molecule type" value="Genomic_DNA"/>
</dbReference>
<accession>A0ABV4C9A9</accession>
<keyword evidence="1" id="KW-1133">Transmembrane helix</keyword>
<dbReference type="Proteomes" id="UP001564760">
    <property type="component" value="Unassembled WGS sequence"/>
</dbReference>
<keyword evidence="1" id="KW-0812">Transmembrane</keyword>
<keyword evidence="3" id="KW-1185">Reference proteome</keyword>
<evidence type="ECO:0000313" key="2">
    <source>
        <dbReference type="EMBL" id="MEY8019130.1"/>
    </source>
</evidence>
<protein>
    <submittedName>
        <fullName evidence="2">Uncharacterized protein</fullName>
    </submittedName>
</protein>
<name>A0ABV4C9A9_9MYCO</name>
<evidence type="ECO:0000256" key="1">
    <source>
        <dbReference type="SAM" id="Phobius"/>
    </source>
</evidence>
<comment type="caution">
    <text evidence="2">The sequence shown here is derived from an EMBL/GenBank/DDBJ whole genome shotgun (WGS) entry which is preliminary data.</text>
</comment>
<keyword evidence="1" id="KW-0472">Membrane</keyword>
<proteinExistence type="predicted"/>
<sequence>MITMIATAMGGGAPLASAHVTTLAAPLWDIGANLKTQGIKFAEFLLMGGTALVSACYFFIGHDKTKALKAAAIGVVLMGVVSSLPALGIVSTQTVSGLTQVGYR</sequence>
<feature type="transmembrane region" description="Helical" evidence="1">
    <location>
        <begin position="42"/>
        <end position="60"/>
    </location>
</feature>
<organism evidence="2 3">
    <name type="scientific">Mycobacterium servetii</name>
    <dbReference type="NCBI Taxonomy" id="3237418"/>
    <lineage>
        <taxon>Bacteria</taxon>
        <taxon>Bacillati</taxon>
        <taxon>Actinomycetota</taxon>
        <taxon>Actinomycetes</taxon>
        <taxon>Mycobacteriales</taxon>
        <taxon>Mycobacteriaceae</taxon>
        <taxon>Mycobacterium</taxon>
    </lineage>
</organism>
<feature type="transmembrane region" description="Helical" evidence="1">
    <location>
        <begin position="67"/>
        <end position="90"/>
    </location>
</feature>
<evidence type="ECO:0000313" key="3">
    <source>
        <dbReference type="Proteomes" id="UP001564760"/>
    </source>
</evidence>